<sequence>MPNFYSDKAYNGTETIVVAMDIGTTQTAVSFAHFSPGTRTQGKMVARWPQGNCNAMKIPSIISYQNGRVKACGAEAVRDLEEHPQNVAYWFKLHLHPAAMATSNSQRFEIPSLPMGVTIERVYADFMRYLIDNTRQFFESTIPQGAEIWARLRDTIVVVFATPNGWDIREQATLRTAAIRASLVTEETADQLVHFVTEAEASVHYALANQNGNWLKEKTVFAVIDCGGSTVDTTIYRCASTNPLVLKEACPSKCVQAGGVFVDREVEKVLKTRLHGSPFNDPECIRSMINSFENDVKPIYNGIMEDEVFRFGSVRDNDPSRGINKGKTTVSGEDLKRAFDAVINKIIENCFQPLTSNKVKYVILVGGFAESPYMRNFLRKILEPHGIQIILAGDSLMKAAAEGAIIGRIKQFVIARAVKATFGGCVRECYDKRLHRERRHTVYLYPDGKQRVDGAFHAWVTKGTILQGTFAHKLPYHLAWDAGSTSKNELSSKLTTVEIEIFAWEGDGVPIWCKDETGNVLNGMRPVCILNADLSALSGGLQITTGNRGKRFYRVDYNVCVYFGGTQLHAKLQWKEKGLPREGPVMVIPYIT</sequence>
<dbReference type="Gene3D" id="3.90.640.10">
    <property type="entry name" value="Actin, Chain A, domain 4"/>
    <property type="match status" value="1"/>
</dbReference>
<gene>
    <name evidence="1" type="ORF">M408DRAFT_125180</name>
</gene>
<evidence type="ECO:0000313" key="1">
    <source>
        <dbReference type="EMBL" id="KIM20665.1"/>
    </source>
</evidence>
<accession>A0A0C3A7S2</accession>
<dbReference type="Proteomes" id="UP000054097">
    <property type="component" value="Unassembled WGS sequence"/>
</dbReference>
<reference evidence="2" key="2">
    <citation type="submission" date="2015-01" db="EMBL/GenBank/DDBJ databases">
        <title>Evolutionary Origins and Diversification of the Mycorrhizal Mutualists.</title>
        <authorList>
            <consortium name="DOE Joint Genome Institute"/>
            <consortium name="Mycorrhizal Genomics Consortium"/>
            <person name="Kohler A."/>
            <person name="Kuo A."/>
            <person name="Nagy L.G."/>
            <person name="Floudas D."/>
            <person name="Copeland A."/>
            <person name="Barry K.W."/>
            <person name="Cichocki N."/>
            <person name="Veneault-Fourrey C."/>
            <person name="LaButti K."/>
            <person name="Lindquist E.A."/>
            <person name="Lipzen A."/>
            <person name="Lundell T."/>
            <person name="Morin E."/>
            <person name="Murat C."/>
            <person name="Riley R."/>
            <person name="Ohm R."/>
            <person name="Sun H."/>
            <person name="Tunlid A."/>
            <person name="Henrissat B."/>
            <person name="Grigoriev I.V."/>
            <person name="Hibbett D.S."/>
            <person name="Martin F."/>
        </authorList>
    </citation>
    <scope>NUCLEOTIDE SEQUENCE [LARGE SCALE GENOMIC DNA]</scope>
    <source>
        <strain evidence="2">MAFF 305830</strain>
    </source>
</reference>
<dbReference type="CDD" id="cd10170">
    <property type="entry name" value="ASKHA_NBD_HSP70"/>
    <property type="match status" value="1"/>
</dbReference>
<dbReference type="PANTHER" id="PTHR14187">
    <property type="entry name" value="ALPHA KINASE/ELONGATION FACTOR 2 KINASE"/>
    <property type="match status" value="1"/>
</dbReference>
<dbReference type="SUPFAM" id="SSF53067">
    <property type="entry name" value="Actin-like ATPase domain"/>
    <property type="match status" value="2"/>
</dbReference>
<dbReference type="EMBL" id="KN824415">
    <property type="protein sequence ID" value="KIM20665.1"/>
    <property type="molecule type" value="Genomic_DNA"/>
</dbReference>
<proteinExistence type="predicted"/>
<dbReference type="AlphaFoldDB" id="A0A0C3A7S2"/>
<reference evidence="1 2" key="1">
    <citation type="submission" date="2014-04" db="EMBL/GenBank/DDBJ databases">
        <authorList>
            <consortium name="DOE Joint Genome Institute"/>
            <person name="Kuo A."/>
            <person name="Zuccaro A."/>
            <person name="Kohler A."/>
            <person name="Nagy L.G."/>
            <person name="Floudas D."/>
            <person name="Copeland A."/>
            <person name="Barry K.W."/>
            <person name="Cichocki N."/>
            <person name="Veneault-Fourrey C."/>
            <person name="LaButti K."/>
            <person name="Lindquist E.A."/>
            <person name="Lipzen A."/>
            <person name="Lundell T."/>
            <person name="Morin E."/>
            <person name="Murat C."/>
            <person name="Sun H."/>
            <person name="Tunlid A."/>
            <person name="Henrissat B."/>
            <person name="Grigoriev I.V."/>
            <person name="Hibbett D.S."/>
            <person name="Martin F."/>
            <person name="Nordberg H.P."/>
            <person name="Cantor M.N."/>
            <person name="Hua S.X."/>
        </authorList>
    </citation>
    <scope>NUCLEOTIDE SEQUENCE [LARGE SCALE GENOMIC DNA]</scope>
    <source>
        <strain evidence="1 2">MAFF 305830</strain>
    </source>
</reference>
<evidence type="ECO:0008006" key="3">
    <source>
        <dbReference type="Google" id="ProtNLM"/>
    </source>
</evidence>
<dbReference type="InterPro" id="IPR043129">
    <property type="entry name" value="ATPase_NBD"/>
</dbReference>
<dbReference type="OrthoDB" id="2963168at2759"/>
<protein>
    <recommendedName>
        <fullName evidence="3">Actin-like ATPase domain-containing protein</fullName>
    </recommendedName>
</protein>
<dbReference type="Gene3D" id="3.30.420.40">
    <property type="match status" value="2"/>
</dbReference>
<dbReference type="HOGENOM" id="CLU_009958_4_1_1"/>
<dbReference type="STRING" id="933852.A0A0C3A7S2"/>
<name>A0A0C3A7S2_SERVB</name>
<dbReference type="PANTHER" id="PTHR14187:SF5">
    <property type="entry name" value="HEAT SHOCK 70 KDA PROTEIN 12A"/>
    <property type="match status" value="1"/>
</dbReference>
<keyword evidence="2" id="KW-1185">Reference proteome</keyword>
<evidence type="ECO:0000313" key="2">
    <source>
        <dbReference type="Proteomes" id="UP000054097"/>
    </source>
</evidence>
<organism evidence="1 2">
    <name type="scientific">Serendipita vermifera MAFF 305830</name>
    <dbReference type="NCBI Taxonomy" id="933852"/>
    <lineage>
        <taxon>Eukaryota</taxon>
        <taxon>Fungi</taxon>
        <taxon>Dikarya</taxon>
        <taxon>Basidiomycota</taxon>
        <taxon>Agaricomycotina</taxon>
        <taxon>Agaricomycetes</taxon>
        <taxon>Sebacinales</taxon>
        <taxon>Serendipitaceae</taxon>
        <taxon>Serendipita</taxon>
    </lineage>
</organism>